<dbReference type="EMBL" id="KV441555">
    <property type="protein sequence ID" value="OAG02905.1"/>
    <property type="molecule type" value="Genomic_DNA"/>
</dbReference>
<evidence type="ECO:0000313" key="2">
    <source>
        <dbReference type="EMBL" id="OAG02905.1"/>
    </source>
</evidence>
<feature type="region of interest" description="Disordered" evidence="1">
    <location>
        <begin position="570"/>
        <end position="636"/>
    </location>
</feature>
<feature type="compositionally biased region" description="Basic and acidic residues" evidence="1">
    <location>
        <begin position="447"/>
        <end position="474"/>
    </location>
</feature>
<feature type="compositionally biased region" description="Low complexity" evidence="1">
    <location>
        <begin position="338"/>
        <end position="351"/>
    </location>
</feature>
<proteinExistence type="predicted"/>
<feature type="compositionally biased region" description="Basic and acidic residues" evidence="1">
    <location>
        <begin position="210"/>
        <end position="225"/>
    </location>
</feature>
<dbReference type="OrthoDB" id="3791063at2759"/>
<accession>A0A177C5W2</accession>
<organism evidence="2 3">
    <name type="scientific">Paraphaeosphaeria sporulosa</name>
    <dbReference type="NCBI Taxonomy" id="1460663"/>
    <lineage>
        <taxon>Eukaryota</taxon>
        <taxon>Fungi</taxon>
        <taxon>Dikarya</taxon>
        <taxon>Ascomycota</taxon>
        <taxon>Pezizomycotina</taxon>
        <taxon>Dothideomycetes</taxon>
        <taxon>Pleosporomycetidae</taxon>
        <taxon>Pleosporales</taxon>
        <taxon>Massarineae</taxon>
        <taxon>Didymosphaeriaceae</taxon>
        <taxon>Paraphaeosphaeria</taxon>
    </lineage>
</organism>
<feature type="compositionally biased region" description="Basic and acidic residues" evidence="1">
    <location>
        <begin position="409"/>
        <end position="421"/>
    </location>
</feature>
<reference evidence="2 3" key="1">
    <citation type="submission" date="2016-05" db="EMBL/GenBank/DDBJ databases">
        <title>Comparative analysis of secretome profiles of manganese(II)-oxidizing ascomycete fungi.</title>
        <authorList>
            <consortium name="DOE Joint Genome Institute"/>
            <person name="Zeiner C.A."/>
            <person name="Purvine S.O."/>
            <person name="Zink E.M."/>
            <person name="Wu S."/>
            <person name="Pasa-Tolic L."/>
            <person name="Chaput D.L."/>
            <person name="Haridas S."/>
            <person name="Grigoriev I.V."/>
            <person name="Santelli C.M."/>
            <person name="Hansel C.M."/>
        </authorList>
    </citation>
    <scope>NUCLEOTIDE SEQUENCE [LARGE SCALE GENOMIC DNA]</scope>
    <source>
        <strain evidence="2 3">AP3s5-JAC2a</strain>
    </source>
</reference>
<feature type="region of interest" description="Disordered" evidence="1">
    <location>
        <begin position="194"/>
        <end position="280"/>
    </location>
</feature>
<feature type="compositionally biased region" description="Basic and acidic residues" evidence="1">
    <location>
        <begin position="382"/>
        <end position="396"/>
    </location>
</feature>
<protein>
    <submittedName>
        <fullName evidence="2">Uncharacterized protein</fullName>
    </submittedName>
</protein>
<keyword evidence="3" id="KW-1185">Reference proteome</keyword>
<feature type="region of interest" description="Disordered" evidence="1">
    <location>
        <begin position="332"/>
        <end position="490"/>
    </location>
</feature>
<gene>
    <name evidence="2" type="ORF">CC84DRAFT_1178473</name>
</gene>
<dbReference type="GeneID" id="28763831"/>
<evidence type="ECO:0000256" key="1">
    <source>
        <dbReference type="SAM" id="MobiDB-lite"/>
    </source>
</evidence>
<dbReference type="Proteomes" id="UP000077069">
    <property type="component" value="Unassembled WGS sequence"/>
</dbReference>
<sequence length="714" mass="80803">MSGQHSTNHSRGVQNTMRHQGLPSDQQHIHLLDQEQLAFFSIHKPLNVSSWDDVTPVHHRLSTSDIRKALSKLHQNPRNTVKDTLMSLKSESARRLINALVQEQNERESDSNIEWIIAGIDVKKEIVKQWPSQKKVIKSIEVILKTEPTHDFNDDSFGSPPLRGPFEGGVTQTNQSHRNVNQHGPGMGHVQPHIMHQQPPMGAQPIQVNGHERGEHMHGRQDLPHPPHYVQGGSHFQQPHSMLPVPQHPGGGVGIPPPPPPHGGPVKQTQVVQPPFDPQQQPMPMPGSFPEVRPAPQFMPQPEILDPRVLKHQKSKSKNLRREFQEVPMVYAGESDSDSSGSDIGSQFSSRSVEDGAYGFIERSRSRGRNRSHGIVGRSHSRGKDRSHSRGRERGMPKIFKVKKSHGRSRSDVEVIHEGKHSPSSKSSSPRSSASALPTQQIFNIHIDNDNDRERERKDGHGRDAHAANHDQRRNNKPMHSPGFTNPIYTKRDKFDVHPMSRHSSVGGSDTGSSVIDGHSSIYTSDDSVFSEPIRPRMHSRTTSEVGGGLHLRSRNMPIPRHDAFIPAHQESHRRQKRHFEADDYPHRPRGSIYDGYAEPPHTPSFRQPPMAPRRHSVQLSNPFDPRHPAQPSRSYTDYATQPFQQRYITDNAPEPFEFRAMADELGAMNYINQSRRSGLTQRRNSLRGRGAPEVDEWAYRPQGRMHDAYRHMY</sequence>
<feature type="compositionally biased region" description="Low complexity" evidence="1">
    <location>
        <begin position="264"/>
        <end position="274"/>
    </location>
</feature>
<dbReference type="RefSeq" id="XP_018033270.1">
    <property type="nucleotide sequence ID" value="XM_018180345.1"/>
</dbReference>
<dbReference type="AlphaFoldDB" id="A0A177C5W2"/>
<feature type="region of interest" description="Disordered" evidence="1">
    <location>
        <begin position="498"/>
        <end position="517"/>
    </location>
</feature>
<dbReference type="STRING" id="1460663.A0A177C5W2"/>
<evidence type="ECO:0000313" key="3">
    <source>
        <dbReference type="Proteomes" id="UP000077069"/>
    </source>
</evidence>
<name>A0A177C5W2_9PLEO</name>
<feature type="compositionally biased region" description="Low complexity" evidence="1">
    <location>
        <begin position="422"/>
        <end position="436"/>
    </location>
</feature>
<feature type="compositionally biased region" description="Low complexity" evidence="1">
    <location>
        <begin position="504"/>
        <end position="517"/>
    </location>
</feature>
<dbReference type="InParanoid" id="A0A177C5W2"/>